<reference evidence="1 2" key="2">
    <citation type="journal article" date="2011" name="Virol. J.">
        <title>Sequence characteristics of T4-like bacteriophage IME08 benome termini revealed by high throughput sequencing.</title>
        <authorList>
            <person name="Jiang X."/>
            <person name="Jiang H."/>
            <person name="Li C."/>
            <person name="Wang S."/>
            <person name="Mi Z."/>
            <person name="An X."/>
            <person name="Chen J."/>
            <person name="Tong Y."/>
        </authorList>
    </citation>
    <scope>NUCLEOTIDE SEQUENCE [LARGE SCALE GENOMIC DNA]</scope>
</reference>
<organism evidence="1 2">
    <name type="scientific">Escherichia phage IME08</name>
    <dbReference type="NCBI Taxonomy" id="698728"/>
    <lineage>
        <taxon>Viruses</taxon>
        <taxon>Duplodnaviria</taxon>
        <taxon>Heunggongvirae</taxon>
        <taxon>Uroviricota</taxon>
        <taxon>Caudoviricetes</taxon>
        <taxon>Pantevenvirales</taxon>
        <taxon>Straboviridae</taxon>
        <taxon>Tevenvirinae</taxon>
        <taxon>Dhakavirus</taxon>
        <taxon>Dhakavirus ime08</taxon>
    </lineage>
</organism>
<reference evidence="1 2" key="1">
    <citation type="journal article" date="2011" name="Arch. Virol.">
        <title>The complete genome sequence of a novel T4-like bacteriophage, IME08.</title>
        <authorList>
            <person name="Jiang H."/>
            <person name="Jiang X."/>
            <person name="Wang S."/>
            <person name="Li C."/>
            <person name="Chen B."/>
            <person name="An X."/>
            <person name="Mi Z."/>
            <person name="Chen J."/>
            <person name="Tong Y."/>
        </authorList>
    </citation>
    <scope>NUCLEOTIDE SEQUENCE [LARGE SCALE GENOMIC DNA]</scope>
</reference>
<accession>D7RMQ8</accession>
<evidence type="ECO:0000313" key="1">
    <source>
        <dbReference type="EMBL" id="ADI55574.1"/>
    </source>
</evidence>
<dbReference type="Proteomes" id="UP000201129">
    <property type="component" value="Segment"/>
</dbReference>
<protein>
    <submittedName>
        <fullName evidence="1">Uncharacterized protein</fullName>
    </submittedName>
</protein>
<dbReference type="OrthoDB" id="22984at10239"/>
<proteinExistence type="predicted"/>
<dbReference type="EMBL" id="HM071924">
    <property type="protein sequence ID" value="ADI55574.1"/>
    <property type="molecule type" value="Genomic_DNA"/>
</dbReference>
<dbReference type="GeneID" id="9384582"/>
<sequence>MKWRYKMNKMKNTQNATIRFGKVKPGMNAKRKELVEKLNWLEIEINSLVVRGSNGRELEKLREGKAALIAEIKDLSI</sequence>
<keyword evidence="2" id="KW-1185">Reference proteome</keyword>
<dbReference type="KEGG" id="vg:9384582"/>
<evidence type="ECO:0000313" key="2">
    <source>
        <dbReference type="Proteomes" id="UP000201129"/>
    </source>
</evidence>
<name>D7RMQ8_9CAUD</name>
<dbReference type="RefSeq" id="YP_003734395.1">
    <property type="nucleotide sequence ID" value="NC_014260.1"/>
</dbReference>